<protein>
    <recommendedName>
        <fullName evidence="2">DUF4236 domain-containing protein</fullName>
    </recommendedName>
</protein>
<evidence type="ECO:0000313" key="1">
    <source>
        <dbReference type="EMBL" id="XAI71065.1"/>
    </source>
</evidence>
<organism evidence="1">
    <name type="scientific">Pseudomonas phage Cygsa01</name>
    <dbReference type="NCBI Taxonomy" id="3138529"/>
    <lineage>
        <taxon>Viruses</taxon>
    </lineage>
</organism>
<dbReference type="EMBL" id="PP179332">
    <property type="protein sequence ID" value="XAI71065.1"/>
    <property type="molecule type" value="Genomic_DNA"/>
</dbReference>
<sequence length="58" mass="6369">MRLAPVGRRAFVKLKGGPYGGRTIKLGGQRSLSISVQGFSGFYYMGDWHESCPCRVCS</sequence>
<proteinExistence type="predicted"/>
<evidence type="ECO:0008006" key="2">
    <source>
        <dbReference type="Google" id="ProtNLM"/>
    </source>
</evidence>
<reference evidence="1" key="1">
    <citation type="journal article" date="2024" name="J. Gen. Virol.">
        <title>Novel phages of Pseudomonas syringae unveil numerous potential auxiliary metabolic genes.</title>
        <authorList>
            <person name="Feltin C."/>
            <person name="Garneau J.R."/>
            <person name="Morris C.E."/>
            <person name="Berard A."/>
            <person name="Torres-Barcelo C."/>
        </authorList>
    </citation>
    <scope>NUCLEOTIDE SEQUENCE</scope>
</reference>
<accession>A0AAU6W413</accession>
<name>A0AAU6W413_9VIRU</name>
<gene>
    <name evidence="1" type="ORF">Cygsa01_00019</name>
</gene>